<proteinExistence type="predicted"/>
<keyword evidence="3" id="KW-1185">Reference proteome</keyword>
<accession>A0A1R2BC88</accession>
<dbReference type="Proteomes" id="UP000187209">
    <property type="component" value="Unassembled WGS sequence"/>
</dbReference>
<dbReference type="InterPro" id="IPR006629">
    <property type="entry name" value="LITAF"/>
</dbReference>
<evidence type="ECO:0000259" key="1">
    <source>
        <dbReference type="Pfam" id="PF10601"/>
    </source>
</evidence>
<gene>
    <name evidence="2" type="ORF">SteCoe_26711</name>
</gene>
<organism evidence="2 3">
    <name type="scientific">Stentor coeruleus</name>
    <dbReference type="NCBI Taxonomy" id="5963"/>
    <lineage>
        <taxon>Eukaryota</taxon>
        <taxon>Sar</taxon>
        <taxon>Alveolata</taxon>
        <taxon>Ciliophora</taxon>
        <taxon>Postciliodesmatophora</taxon>
        <taxon>Heterotrichea</taxon>
        <taxon>Heterotrichida</taxon>
        <taxon>Stentoridae</taxon>
        <taxon>Stentor</taxon>
    </lineage>
</organism>
<sequence length="241" mass="27371">MEFTPERPSLECFSSIRSSAPPNISDLPFWADSPDTQKSREDGFSSSILMNLAEDSNKPISKLINITQLRPGHNPRKLLLPLFYQENTENQAYLVPNQSKSRRSFSADSVHSYVYNKNQLHVDEKKVITTTTINTQSNIDIIEVNPDLFKDKVNFDYEKEIKSSGFNIEIVEFTTNPTLTLCKQCGETAISVVEKDNERIGKFWGKIQNAFCCCIFKMTSGSDTYVHSCSKCKTVLFRLIA</sequence>
<feature type="domain" description="LITAF" evidence="1">
    <location>
        <begin position="176"/>
        <end position="236"/>
    </location>
</feature>
<dbReference type="EMBL" id="MPUH01000755">
    <property type="protein sequence ID" value="OMJ74384.1"/>
    <property type="molecule type" value="Genomic_DNA"/>
</dbReference>
<protein>
    <recommendedName>
        <fullName evidence="1">LITAF domain-containing protein</fullName>
    </recommendedName>
</protein>
<dbReference type="Pfam" id="PF10601">
    <property type="entry name" value="zf-LITAF-like"/>
    <property type="match status" value="1"/>
</dbReference>
<name>A0A1R2BC88_9CILI</name>
<evidence type="ECO:0000313" key="3">
    <source>
        <dbReference type="Proteomes" id="UP000187209"/>
    </source>
</evidence>
<dbReference type="AlphaFoldDB" id="A0A1R2BC88"/>
<evidence type="ECO:0000313" key="2">
    <source>
        <dbReference type="EMBL" id="OMJ74384.1"/>
    </source>
</evidence>
<reference evidence="2 3" key="1">
    <citation type="submission" date="2016-11" db="EMBL/GenBank/DDBJ databases">
        <title>The macronuclear genome of Stentor coeruleus: a giant cell with tiny introns.</title>
        <authorList>
            <person name="Slabodnick M."/>
            <person name="Ruby J.G."/>
            <person name="Reiff S.B."/>
            <person name="Swart E.C."/>
            <person name="Gosai S."/>
            <person name="Prabakaran S."/>
            <person name="Witkowska E."/>
            <person name="Larue G.E."/>
            <person name="Fisher S."/>
            <person name="Freeman R.M."/>
            <person name="Gunawardena J."/>
            <person name="Chu W."/>
            <person name="Stover N.A."/>
            <person name="Gregory B.D."/>
            <person name="Nowacki M."/>
            <person name="Derisi J."/>
            <person name="Roy S.W."/>
            <person name="Marshall W.F."/>
            <person name="Sood P."/>
        </authorList>
    </citation>
    <scope>NUCLEOTIDE SEQUENCE [LARGE SCALE GENOMIC DNA]</scope>
    <source>
        <strain evidence="2">WM001</strain>
    </source>
</reference>
<comment type="caution">
    <text evidence="2">The sequence shown here is derived from an EMBL/GenBank/DDBJ whole genome shotgun (WGS) entry which is preliminary data.</text>
</comment>